<protein>
    <submittedName>
        <fullName evidence="2">Uncharacterized protein</fullName>
    </submittedName>
</protein>
<evidence type="ECO:0000313" key="3">
    <source>
        <dbReference type="Proteomes" id="UP001642360"/>
    </source>
</evidence>
<feature type="coiled-coil region" evidence="1">
    <location>
        <begin position="31"/>
        <end position="65"/>
    </location>
</feature>
<gene>
    <name evidence="2" type="ORF">ILEXP_LOCUS2520</name>
</gene>
<proteinExistence type="predicted"/>
<evidence type="ECO:0000313" key="2">
    <source>
        <dbReference type="EMBL" id="CAK9135563.1"/>
    </source>
</evidence>
<evidence type="ECO:0000256" key="1">
    <source>
        <dbReference type="SAM" id="Coils"/>
    </source>
</evidence>
<keyword evidence="1" id="KW-0175">Coiled coil</keyword>
<accession>A0ABC8QSK2</accession>
<organism evidence="2 3">
    <name type="scientific">Ilex paraguariensis</name>
    <name type="common">yerba mate</name>
    <dbReference type="NCBI Taxonomy" id="185542"/>
    <lineage>
        <taxon>Eukaryota</taxon>
        <taxon>Viridiplantae</taxon>
        <taxon>Streptophyta</taxon>
        <taxon>Embryophyta</taxon>
        <taxon>Tracheophyta</taxon>
        <taxon>Spermatophyta</taxon>
        <taxon>Magnoliopsida</taxon>
        <taxon>eudicotyledons</taxon>
        <taxon>Gunneridae</taxon>
        <taxon>Pentapetalae</taxon>
        <taxon>asterids</taxon>
        <taxon>campanulids</taxon>
        <taxon>Aquifoliales</taxon>
        <taxon>Aquifoliaceae</taxon>
        <taxon>Ilex</taxon>
    </lineage>
</organism>
<reference evidence="2 3" key="1">
    <citation type="submission" date="2024-02" db="EMBL/GenBank/DDBJ databases">
        <authorList>
            <person name="Vignale AGUSTIN F."/>
            <person name="Sosa J E."/>
            <person name="Modenutti C."/>
        </authorList>
    </citation>
    <scope>NUCLEOTIDE SEQUENCE [LARGE SCALE GENOMIC DNA]</scope>
</reference>
<comment type="caution">
    <text evidence="2">The sequence shown here is derived from an EMBL/GenBank/DDBJ whole genome shotgun (WGS) entry which is preliminary data.</text>
</comment>
<dbReference type="Proteomes" id="UP001642360">
    <property type="component" value="Unassembled WGS sequence"/>
</dbReference>
<name>A0ABC8QSK2_9AQUA</name>
<dbReference type="AlphaFoldDB" id="A0ABC8QSK2"/>
<keyword evidence="3" id="KW-1185">Reference proteome</keyword>
<dbReference type="EMBL" id="CAUOFW020000720">
    <property type="protein sequence ID" value="CAK9135563.1"/>
    <property type="molecule type" value="Genomic_DNA"/>
</dbReference>
<sequence length="252" mass="28413">MCYGGQRLPSKDGLTTTTRTLAPAANDSPVVEDLRGRLAETEARLERARAREAELSRELEAMKRFVCVMEILETYLKRRFREQEERVVGLLSPSLVLWVSTHGADLGIWIVERHGVYVKNGAGGIQWKPVELVVDLLAFAKENKIVTENEKRRTKVISTSSASTTRRSGKTNLRLRVAELLLATASLRFANAISCLKVLDTLVLKGLVFILVYEKNYEIGKDFYQDMLWGYTGESHKGNLCVLVQLACRVPW</sequence>